<dbReference type="Proteomes" id="UP000197025">
    <property type="component" value="Unassembled WGS sequence"/>
</dbReference>
<dbReference type="InParanoid" id="A0A212RK77"/>
<feature type="transmembrane region" description="Helical" evidence="1">
    <location>
        <begin position="7"/>
        <end position="24"/>
    </location>
</feature>
<keyword evidence="3" id="KW-1185">Reference proteome</keyword>
<reference evidence="3" key="1">
    <citation type="submission" date="2017-06" db="EMBL/GenBank/DDBJ databases">
        <authorList>
            <person name="Varghese N."/>
            <person name="Submissions S."/>
        </authorList>
    </citation>
    <scope>NUCLEOTIDE SEQUENCE [LARGE SCALE GENOMIC DNA]</scope>
    <source>
        <strain evidence="3">JAD2</strain>
    </source>
</reference>
<evidence type="ECO:0000313" key="2">
    <source>
        <dbReference type="EMBL" id="SNB72837.1"/>
    </source>
</evidence>
<dbReference type="AlphaFoldDB" id="A0A212RK77"/>
<name>A0A212RK77_9CHLR</name>
<organism evidence="2 3">
    <name type="scientific">Thermoflexus hugenholtzii JAD2</name>
    <dbReference type="NCBI Taxonomy" id="877466"/>
    <lineage>
        <taxon>Bacteria</taxon>
        <taxon>Bacillati</taxon>
        <taxon>Chloroflexota</taxon>
        <taxon>Thermoflexia</taxon>
        <taxon>Thermoflexales</taxon>
        <taxon>Thermoflexaceae</taxon>
        <taxon>Thermoflexus</taxon>
    </lineage>
</organism>
<dbReference type="OrthoDB" id="9811253at2"/>
<accession>A0A212RK77</accession>
<keyword evidence="1" id="KW-0472">Membrane</keyword>
<sequence length="408" mass="45522">MGWEMEVILGGLGFAFFLLLWGIFPHRIYQVRRSNGDGAISSPHQVEALRVEAEGVKAEANRVVRIPSVRSPVGLSVDDRLFHLRVLPHSSRNGGPWGVLEGQIGGWGFRVPVFFEQVRIDGTLRERYRARIWGCRCEATAIPDFREQAEDVFRALEYADRLPPYALQRSEPHDSALIPIYPWGEGWRVHEPDGPILEAMDLGTLRQRVADAYGLPVGAVQVRVLSEELAWVPPVAVFRPMEGSIFYLPVAWSGTSWRLHLAGAPLSAPGDGAGIWSLWKVVAARGLERGWLRVPEDLVLEVWSAAAWEVLVSTLPEAIAGLRFYATGPQLRAVLLPVYRREDGWVAVYTEEDRWTVFMGRDPADLRQRVGEALCAAGCLADPQALRLEMKRMGKPSHAECALPDLGR</sequence>
<keyword evidence="1" id="KW-0812">Transmembrane</keyword>
<dbReference type="EMBL" id="FYEK01000066">
    <property type="protein sequence ID" value="SNB72837.1"/>
    <property type="molecule type" value="Genomic_DNA"/>
</dbReference>
<keyword evidence="1" id="KW-1133">Transmembrane helix</keyword>
<proteinExistence type="predicted"/>
<evidence type="ECO:0000256" key="1">
    <source>
        <dbReference type="SAM" id="Phobius"/>
    </source>
</evidence>
<dbReference type="RefSeq" id="WP_088572104.1">
    <property type="nucleotide sequence ID" value="NZ_FYEK01000066.1"/>
</dbReference>
<gene>
    <name evidence="2" type="ORF">SAMN02746019_00016640</name>
</gene>
<protein>
    <submittedName>
        <fullName evidence="2">Uncharacterized protein</fullName>
    </submittedName>
</protein>
<evidence type="ECO:0000313" key="3">
    <source>
        <dbReference type="Proteomes" id="UP000197025"/>
    </source>
</evidence>